<evidence type="ECO:0000313" key="2">
    <source>
        <dbReference type="Proteomes" id="UP000449944"/>
    </source>
</evidence>
<organism evidence="1 2">
    <name type="scientific">Providencia alcalifaciens</name>
    <dbReference type="NCBI Taxonomy" id="126385"/>
    <lineage>
        <taxon>Bacteria</taxon>
        <taxon>Pseudomonadati</taxon>
        <taxon>Pseudomonadota</taxon>
        <taxon>Gammaproteobacteria</taxon>
        <taxon>Enterobacterales</taxon>
        <taxon>Morganellaceae</taxon>
        <taxon>Providencia</taxon>
    </lineage>
</organism>
<evidence type="ECO:0000313" key="1">
    <source>
        <dbReference type="EMBL" id="MTC33430.1"/>
    </source>
</evidence>
<reference evidence="1 2" key="1">
    <citation type="submission" date="2019-10" db="EMBL/GenBank/DDBJ databases">
        <title>Comparative genomic analysis of Providencia.</title>
        <authorList>
            <person name="Yuan C."/>
            <person name="Wei Y."/>
            <person name="Yin Z."/>
        </authorList>
    </citation>
    <scope>NUCLEOTIDE SEQUENCE [LARGE SCALE GENOMIC DNA]</scope>
    <source>
        <strain evidence="2">wls1934</strain>
    </source>
</reference>
<dbReference type="AlphaFoldDB" id="A0AAW9V6M3"/>
<proteinExistence type="predicted"/>
<protein>
    <submittedName>
        <fullName evidence="1">Uncharacterized protein</fullName>
    </submittedName>
</protein>
<dbReference type="EMBL" id="WLUB01000006">
    <property type="protein sequence ID" value="MTC33430.1"/>
    <property type="molecule type" value="Genomic_DNA"/>
</dbReference>
<dbReference type="Proteomes" id="UP000449944">
    <property type="component" value="Unassembled WGS sequence"/>
</dbReference>
<gene>
    <name evidence="1" type="ORF">GKR67_02155</name>
</gene>
<comment type="caution">
    <text evidence="1">The sequence shown here is derived from an EMBL/GenBank/DDBJ whole genome shotgun (WGS) entry which is preliminary data.</text>
</comment>
<name>A0AAW9V6M3_9GAMM</name>
<sequence>MRSEAKKIHGTNVFGIITMLKEIRRWWTIRKLRNHWNKERYFFTKYRELPHMKCLADGFDIDQRYEFIRVLVADHQQRGDI</sequence>
<accession>A0AAW9V6M3</accession>